<name>A0A0H1REH5_9HYPH</name>
<evidence type="ECO:0000256" key="4">
    <source>
        <dbReference type="ARBA" id="ARBA00009712"/>
    </source>
</evidence>
<dbReference type="InterPro" id="IPR019774">
    <property type="entry name" value="Aromatic-AA_hydroxylase_C"/>
</dbReference>
<dbReference type="PRINTS" id="PR00372">
    <property type="entry name" value="FYWHYDRXLASE"/>
</dbReference>
<evidence type="ECO:0000256" key="3">
    <source>
        <dbReference type="ARBA" id="ARBA00005088"/>
    </source>
</evidence>
<dbReference type="RefSeq" id="WP_047188682.1">
    <property type="nucleotide sequence ID" value="NZ_LCYG01000020.1"/>
</dbReference>
<evidence type="ECO:0000313" key="16">
    <source>
        <dbReference type="EMBL" id="KLK93474.1"/>
    </source>
</evidence>
<evidence type="ECO:0000256" key="7">
    <source>
        <dbReference type="ARBA" id="ARBA00022723"/>
    </source>
</evidence>
<evidence type="ECO:0000256" key="10">
    <source>
        <dbReference type="ARBA" id="ARBA00023033"/>
    </source>
</evidence>
<keyword evidence="9 13" id="KW-0408">Iron</keyword>
<proteinExistence type="inferred from homology"/>
<evidence type="ECO:0000256" key="14">
    <source>
        <dbReference type="SAM" id="MobiDB-lite"/>
    </source>
</evidence>
<dbReference type="OrthoDB" id="9780502at2"/>
<dbReference type="PANTHER" id="PTHR11473:SF24">
    <property type="entry name" value="PHENYLALANINE-4-HYDROXYLASE"/>
    <property type="match status" value="1"/>
</dbReference>
<evidence type="ECO:0000256" key="8">
    <source>
        <dbReference type="ARBA" id="ARBA00023002"/>
    </source>
</evidence>
<dbReference type="InterPro" id="IPR018301">
    <property type="entry name" value="ArAA_hydroxylase_Fe/CU_BS"/>
</dbReference>
<dbReference type="InterPro" id="IPR005960">
    <property type="entry name" value="Phe-4-hydroxylase_mono"/>
</dbReference>
<dbReference type="UniPathway" id="UPA00139">
    <property type="reaction ID" value="UER00337"/>
</dbReference>
<reference evidence="16 17" key="1">
    <citation type="submission" date="2015-05" db="EMBL/GenBank/DDBJ databases">
        <title>Draft genome sequence of Microvirga vignae strain BR3299, a novel nitrogen fixing bacteria isolated from Brazil semi-aired region.</title>
        <authorList>
            <person name="Zilli J.E."/>
            <person name="Passos S.R."/>
            <person name="Leite J."/>
            <person name="Baldani J.I."/>
            <person name="Xavier G.R."/>
            <person name="Rumjaneck N.G."/>
            <person name="Simoes-Araujo J.L."/>
        </authorList>
    </citation>
    <scope>NUCLEOTIDE SEQUENCE [LARGE SCALE GENOMIC DNA]</scope>
    <source>
        <strain evidence="16 17">BR3299</strain>
    </source>
</reference>
<evidence type="ECO:0000313" key="17">
    <source>
        <dbReference type="Proteomes" id="UP000035489"/>
    </source>
</evidence>
<comment type="cofactor">
    <cofactor evidence="2 13">
        <name>Fe(2+)</name>
        <dbReference type="ChEBI" id="CHEBI:29033"/>
    </cofactor>
</comment>
<dbReference type="InterPro" id="IPR036951">
    <property type="entry name" value="ArAA_hydroxylase_sf"/>
</dbReference>
<dbReference type="GO" id="GO:0006559">
    <property type="term" value="P:L-phenylalanine catabolic process"/>
    <property type="evidence" value="ECO:0007669"/>
    <property type="project" value="UniProtKB-UniPathway"/>
</dbReference>
<keyword evidence="11" id="KW-0585">Phenylalanine catabolism</keyword>
<feature type="region of interest" description="Disordered" evidence="14">
    <location>
        <begin position="256"/>
        <end position="285"/>
    </location>
</feature>
<feature type="binding site" evidence="13">
    <location>
        <position position="170"/>
    </location>
    <ligand>
        <name>Fe cation</name>
        <dbReference type="ChEBI" id="CHEBI:24875"/>
    </ligand>
</feature>
<dbReference type="Gene3D" id="1.10.800.10">
    <property type="entry name" value="Aromatic amino acid hydroxylase"/>
    <property type="match status" value="1"/>
</dbReference>
<dbReference type="PATRIC" id="fig|1225564.3.peg.2463"/>
<comment type="catalytic activity">
    <reaction evidence="1">
        <text>(6R)-L-erythro-5,6,7,8-tetrahydrobiopterin + L-phenylalanine + O2 = (4aS,6R)-4a-hydroxy-L-erythro-5,6,7,8-tetrahydrobiopterin + L-tyrosine</text>
        <dbReference type="Rhea" id="RHEA:20273"/>
        <dbReference type="ChEBI" id="CHEBI:15379"/>
        <dbReference type="ChEBI" id="CHEBI:15642"/>
        <dbReference type="ChEBI" id="CHEBI:58095"/>
        <dbReference type="ChEBI" id="CHEBI:58315"/>
        <dbReference type="ChEBI" id="CHEBI:59560"/>
        <dbReference type="EC" id="1.14.16.1"/>
    </reaction>
</comment>
<comment type="caution">
    <text evidence="16">The sequence shown here is derived from an EMBL/GenBank/DDBJ whole genome shotgun (WGS) entry which is preliminary data.</text>
</comment>
<dbReference type="NCBIfam" id="NF008877">
    <property type="entry name" value="PRK11913.1-2"/>
    <property type="match status" value="1"/>
</dbReference>
<dbReference type="CDD" id="cd03348">
    <property type="entry name" value="pro_PheOH"/>
    <property type="match status" value="1"/>
</dbReference>
<dbReference type="STRING" id="1225564.AA309_09195"/>
<evidence type="ECO:0000256" key="13">
    <source>
        <dbReference type="PIRSR" id="PIRSR601273-2"/>
    </source>
</evidence>
<keyword evidence="8" id="KW-0560">Oxidoreductase</keyword>
<dbReference type="SUPFAM" id="SSF56534">
    <property type="entry name" value="Aromatic aminoacid monoxygenases, catalytic and oligomerization domains"/>
    <property type="match status" value="1"/>
</dbReference>
<evidence type="ECO:0000256" key="1">
    <source>
        <dbReference type="ARBA" id="ARBA00001060"/>
    </source>
</evidence>
<sequence>MNTANGSDDPRDYIRDQGFENYTETDHATWRTLAKRQREILKGRIADQFLEGLERLGIGEEGIPDFRVMNQRLKAATGWEVMAVPGLIPDLAFFRMLANRQFPAGFWIRKPEQLDYIEEPDIFHDVFGHVPLIMQPIYADYLESYGKAGLVAAEHGALKYLARLYWYTVEFGLAQTPQGMRIVGAGIASSPGETIFALESPSPNRVAFDLGRVMRTLYRIDDYQETYFVLDGVEAWPSLDIDRLIPLWKELEGQGEIEPGQIQPEDRILTQGDGSYHRAKSKTAA</sequence>
<organism evidence="16 17">
    <name type="scientific">Microvirga vignae</name>
    <dbReference type="NCBI Taxonomy" id="1225564"/>
    <lineage>
        <taxon>Bacteria</taxon>
        <taxon>Pseudomonadati</taxon>
        <taxon>Pseudomonadota</taxon>
        <taxon>Alphaproteobacteria</taxon>
        <taxon>Hyphomicrobiales</taxon>
        <taxon>Methylobacteriaceae</taxon>
        <taxon>Microvirga</taxon>
    </lineage>
</organism>
<keyword evidence="7 13" id="KW-0479">Metal-binding</keyword>
<dbReference type="PROSITE" id="PS00367">
    <property type="entry name" value="BH4_AAA_HYDROXYL_1"/>
    <property type="match status" value="1"/>
</dbReference>
<dbReference type="GO" id="GO:0004505">
    <property type="term" value="F:phenylalanine 4-monooxygenase activity"/>
    <property type="evidence" value="ECO:0007669"/>
    <property type="project" value="UniProtKB-EC"/>
</dbReference>
<evidence type="ECO:0000256" key="12">
    <source>
        <dbReference type="ARBA" id="ARBA00029922"/>
    </source>
</evidence>
<evidence type="ECO:0000256" key="2">
    <source>
        <dbReference type="ARBA" id="ARBA00001954"/>
    </source>
</evidence>
<feature type="binding site" evidence="13">
    <location>
        <position position="129"/>
    </location>
    <ligand>
        <name>Fe cation</name>
        <dbReference type="ChEBI" id="CHEBI:24875"/>
    </ligand>
</feature>
<dbReference type="Pfam" id="PF00351">
    <property type="entry name" value="Biopterin_H"/>
    <property type="match status" value="1"/>
</dbReference>
<dbReference type="GO" id="GO:0005506">
    <property type="term" value="F:iron ion binding"/>
    <property type="evidence" value="ECO:0007669"/>
    <property type="project" value="InterPro"/>
</dbReference>
<keyword evidence="10" id="KW-0503">Monooxygenase</keyword>
<protein>
    <recommendedName>
        <fullName evidence="6">Phenylalanine-4-hydroxylase</fullName>
        <ecNumber evidence="5">1.14.16.1</ecNumber>
    </recommendedName>
    <alternativeName>
        <fullName evidence="12">Phe-4-monooxygenase</fullName>
    </alternativeName>
</protein>
<keyword evidence="17" id="KW-1185">Reference proteome</keyword>
<evidence type="ECO:0000256" key="5">
    <source>
        <dbReference type="ARBA" id="ARBA00011995"/>
    </source>
</evidence>
<dbReference type="NCBIfam" id="TIGR01267">
    <property type="entry name" value="Phe4hydrox_mono"/>
    <property type="match status" value="1"/>
</dbReference>
<evidence type="ECO:0000259" key="15">
    <source>
        <dbReference type="PROSITE" id="PS51410"/>
    </source>
</evidence>
<feature type="binding site" evidence="13">
    <location>
        <position position="124"/>
    </location>
    <ligand>
        <name>Fe cation</name>
        <dbReference type="ChEBI" id="CHEBI:24875"/>
    </ligand>
</feature>
<dbReference type="InterPro" id="IPR036329">
    <property type="entry name" value="Aro-AA_hydroxylase_C_sf"/>
</dbReference>
<dbReference type="InterPro" id="IPR001273">
    <property type="entry name" value="ArAA_hydroxylase"/>
</dbReference>
<evidence type="ECO:0000256" key="9">
    <source>
        <dbReference type="ARBA" id="ARBA00023004"/>
    </source>
</evidence>
<dbReference type="EC" id="1.14.16.1" evidence="5"/>
<accession>A0A0H1REH5</accession>
<dbReference type="AlphaFoldDB" id="A0A0H1REH5"/>
<evidence type="ECO:0000256" key="11">
    <source>
        <dbReference type="ARBA" id="ARBA00023232"/>
    </source>
</evidence>
<dbReference type="EMBL" id="LCYG01000020">
    <property type="protein sequence ID" value="KLK93474.1"/>
    <property type="molecule type" value="Genomic_DNA"/>
</dbReference>
<gene>
    <name evidence="16" type="ORF">AA309_09195</name>
</gene>
<comment type="similarity">
    <text evidence="4">Belongs to the biopterin-dependent aromatic amino acid hydroxylase family.</text>
</comment>
<comment type="pathway">
    <text evidence="3">Amino-acid degradation; L-phenylalanine degradation; acetoacetate and fumarate from L-phenylalanine: step 1/6.</text>
</comment>
<dbReference type="PANTHER" id="PTHR11473">
    <property type="entry name" value="AROMATIC AMINO ACID HYDROXYLASE"/>
    <property type="match status" value="1"/>
</dbReference>
<evidence type="ECO:0000256" key="6">
    <source>
        <dbReference type="ARBA" id="ARBA00020276"/>
    </source>
</evidence>
<feature type="domain" description="Biopterin-dependent aromatic amino acid hydroxylase family profile" evidence="15">
    <location>
        <begin position="1"/>
        <end position="285"/>
    </location>
</feature>
<dbReference type="PROSITE" id="PS51410">
    <property type="entry name" value="BH4_AAA_HYDROXYL_2"/>
    <property type="match status" value="1"/>
</dbReference>
<dbReference type="Proteomes" id="UP000035489">
    <property type="component" value="Unassembled WGS sequence"/>
</dbReference>